<dbReference type="AlphaFoldDB" id="A0A5D3BQJ2"/>
<evidence type="ECO:0000256" key="1">
    <source>
        <dbReference type="SAM" id="MobiDB-lite"/>
    </source>
</evidence>
<organism evidence="3 4">
    <name type="scientific">Cucumis melo var. makuwa</name>
    <name type="common">Oriental melon</name>
    <dbReference type="NCBI Taxonomy" id="1194695"/>
    <lineage>
        <taxon>Eukaryota</taxon>
        <taxon>Viridiplantae</taxon>
        <taxon>Streptophyta</taxon>
        <taxon>Embryophyta</taxon>
        <taxon>Tracheophyta</taxon>
        <taxon>Spermatophyta</taxon>
        <taxon>Magnoliopsida</taxon>
        <taxon>eudicotyledons</taxon>
        <taxon>Gunneridae</taxon>
        <taxon>Pentapetalae</taxon>
        <taxon>rosids</taxon>
        <taxon>fabids</taxon>
        <taxon>Cucurbitales</taxon>
        <taxon>Cucurbitaceae</taxon>
        <taxon>Benincaseae</taxon>
        <taxon>Cucumis</taxon>
    </lineage>
</organism>
<keyword evidence="2" id="KW-1133">Transmembrane helix</keyword>
<reference evidence="3 4" key="1">
    <citation type="submission" date="2019-08" db="EMBL/GenBank/DDBJ databases">
        <title>Draft genome sequences of two oriental melons (Cucumis melo L. var makuwa).</title>
        <authorList>
            <person name="Kwon S.-Y."/>
        </authorList>
    </citation>
    <scope>NUCLEOTIDE SEQUENCE [LARGE SCALE GENOMIC DNA]</scope>
    <source>
        <strain evidence="4">cv. Chang Bougi</strain>
        <tissue evidence="3">Leaf</tissue>
    </source>
</reference>
<gene>
    <name evidence="3" type="ORF">E5676_scaffold49G00660</name>
</gene>
<name>A0A5D3BQJ2_CUCMM</name>
<feature type="compositionally biased region" description="Polar residues" evidence="1">
    <location>
        <begin position="133"/>
        <end position="155"/>
    </location>
</feature>
<sequence>MILHVDVLLATHILRQQGLVLVWQGLELCGFPFYEHEDPTHMLCIGMLWGFVFGDPSEFLCISGLVLLIMVTSTLKLGLWFRLWFSQTKHSSSSKDQIFPFYSLTFARSVNMGGPRLSLYERLALKKAPRNAVETSEGPSTSHQLHSGSTTQGVEQSTGIRVFVLLEQELGQSRPEGEIGFNDGPSEAITQALYKLHNVAEARIRLECCRAELKTLNPQLAEAESRFHSPESLAEEFKKTDT</sequence>
<comment type="caution">
    <text evidence="3">The sequence shown here is derived from an EMBL/GenBank/DDBJ whole genome shotgun (WGS) entry which is preliminary data.</text>
</comment>
<dbReference type="EMBL" id="SSTD01016279">
    <property type="protein sequence ID" value="TYK01278.1"/>
    <property type="molecule type" value="Genomic_DNA"/>
</dbReference>
<protein>
    <submittedName>
        <fullName evidence="3">Uncharacterized protein</fullName>
    </submittedName>
</protein>
<feature type="region of interest" description="Disordered" evidence="1">
    <location>
        <begin position="131"/>
        <end position="155"/>
    </location>
</feature>
<evidence type="ECO:0000256" key="2">
    <source>
        <dbReference type="SAM" id="Phobius"/>
    </source>
</evidence>
<evidence type="ECO:0000313" key="3">
    <source>
        <dbReference type="EMBL" id="TYK01278.1"/>
    </source>
</evidence>
<feature type="transmembrane region" description="Helical" evidence="2">
    <location>
        <begin position="62"/>
        <end position="85"/>
    </location>
</feature>
<keyword evidence="2" id="KW-0812">Transmembrane</keyword>
<dbReference type="Proteomes" id="UP000321947">
    <property type="component" value="Unassembled WGS sequence"/>
</dbReference>
<proteinExistence type="predicted"/>
<keyword evidence="2" id="KW-0472">Membrane</keyword>
<evidence type="ECO:0000313" key="4">
    <source>
        <dbReference type="Proteomes" id="UP000321947"/>
    </source>
</evidence>
<accession>A0A5D3BQJ2</accession>